<dbReference type="Proteomes" id="UP000324022">
    <property type="component" value="Unassembled WGS sequence"/>
</dbReference>
<organism evidence="10 11">
    <name type="scientific">Ustilago trichophora</name>
    <dbReference type="NCBI Taxonomy" id="86804"/>
    <lineage>
        <taxon>Eukaryota</taxon>
        <taxon>Fungi</taxon>
        <taxon>Dikarya</taxon>
        <taxon>Basidiomycota</taxon>
        <taxon>Ustilaginomycotina</taxon>
        <taxon>Ustilaginomycetes</taxon>
        <taxon>Ustilaginales</taxon>
        <taxon>Ustilaginaceae</taxon>
        <taxon>Ustilago</taxon>
    </lineage>
</organism>
<dbReference type="InterPro" id="IPR037212">
    <property type="entry name" value="Med7/Med21-like"/>
</dbReference>
<dbReference type="SUPFAM" id="SSF140718">
    <property type="entry name" value="Mediator hinge subcomplex-like"/>
    <property type="match status" value="1"/>
</dbReference>
<proteinExistence type="inferred from homology"/>
<evidence type="ECO:0000256" key="9">
    <source>
        <dbReference type="SAM" id="MobiDB-lite"/>
    </source>
</evidence>
<dbReference type="GO" id="GO:0016592">
    <property type="term" value="C:mediator complex"/>
    <property type="evidence" value="ECO:0007669"/>
    <property type="project" value="InterPro"/>
</dbReference>
<gene>
    <name evidence="10" type="ORF">UTRI_05929</name>
</gene>
<dbReference type="InterPro" id="IPR009244">
    <property type="entry name" value="Mediatior_Med7"/>
</dbReference>
<dbReference type="PANTHER" id="PTHR21428">
    <property type="entry name" value="MEDIATOR OF RNA POLYMERASE II TRANSCRIPTION SUBUNIT 7"/>
    <property type="match status" value="1"/>
</dbReference>
<evidence type="ECO:0000256" key="6">
    <source>
        <dbReference type="ARBA" id="ARBA00023163"/>
    </source>
</evidence>
<accession>A0A5C3EIN7</accession>
<evidence type="ECO:0000256" key="4">
    <source>
        <dbReference type="ARBA" id="ARBA00023015"/>
    </source>
</evidence>
<evidence type="ECO:0000256" key="3">
    <source>
        <dbReference type="ARBA" id="ARBA00020631"/>
    </source>
</evidence>
<evidence type="ECO:0000256" key="1">
    <source>
        <dbReference type="ARBA" id="ARBA00004123"/>
    </source>
</evidence>
<evidence type="ECO:0000256" key="7">
    <source>
        <dbReference type="ARBA" id="ARBA00023242"/>
    </source>
</evidence>
<evidence type="ECO:0000313" key="10">
    <source>
        <dbReference type="EMBL" id="SPO30090.1"/>
    </source>
</evidence>
<comment type="subcellular location">
    <subcellularLocation>
        <location evidence="1 8">Nucleus</location>
    </subcellularLocation>
</comment>
<dbReference type="GO" id="GO:0006357">
    <property type="term" value="P:regulation of transcription by RNA polymerase II"/>
    <property type="evidence" value="ECO:0007669"/>
    <property type="project" value="InterPro"/>
</dbReference>
<keyword evidence="6 8" id="KW-0804">Transcription</keyword>
<dbReference type="Pfam" id="PF05983">
    <property type="entry name" value="Med7"/>
    <property type="match status" value="1"/>
</dbReference>
<dbReference type="PANTHER" id="PTHR21428:SF11">
    <property type="entry name" value="MEDIATOR OF RNA POLYMERASE II TRANSCRIPTION SUBUNIT 7"/>
    <property type="match status" value="1"/>
</dbReference>
<dbReference type="Gene3D" id="6.10.140.1520">
    <property type="match status" value="1"/>
</dbReference>
<dbReference type="Gene3D" id="6.10.140.200">
    <property type="match status" value="1"/>
</dbReference>
<keyword evidence="5 8" id="KW-0010">Activator</keyword>
<evidence type="ECO:0000313" key="11">
    <source>
        <dbReference type="Proteomes" id="UP000324022"/>
    </source>
</evidence>
<sequence length="338" mass="38676">MQFQQQHGQIPHSFWLQSSHHLTSPLEASMNAEHQDAGAQHQEESTDAVAAGPSNSNQISTSFFPPPPQIYKKFTKRNLRYLEILNSHKLAEGEAPWEELAPSQRLERQNEILRQSVDSAKRAEHEVGLDIDMAPVGEEVTETTTLELPDFDLKKELEPPNIDWIEEDGGYTVFGQLWPIPDVTPTLEQLGIPVLYPLEGTDRKQLLLTLLQTLLQTYREITADLLKPAQPYDVWVPAVPDPSLTPEQQQQQMATNPGFWTQSTEAKDRLKHMQNVVVNMQFLINELRPVQAKETLKLIMQMQLERRKQETQLIKDRCASMRSRVQELKSMLARQSDS</sequence>
<feature type="compositionally biased region" description="Basic and acidic residues" evidence="9">
    <location>
        <begin position="33"/>
        <end position="44"/>
    </location>
</feature>
<keyword evidence="11" id="KW-1185">Reference proteome</keyword>
<dbReference type="EMBL" id="OOIN01000031">
    <property type="protein sequence ID" value="SPO30090.1"/>
    <property type="molecule type" value="Genomic_DNA"/>
</dbReference>
<reference evidence="10 11" key="1">
    <citation type="submission" date="2018-03" db="EMBL/GenBank/DDBJ databases">
        <authorList>
            <person name="Guldener U."/>
        </authorList>
    </citation>
    <scope>NUCLEOTIDE SEQUENCE [LARGE SCALE GENOMIC DNA]</scope>
    <source>
        <strain evidence="10 11">NBRC100155</strain>
    </source>
</reference>
<protein>
    <recommendedName>
        <fullName evidence="3 8">Mediator of RNA polymerase II transcription subunit 7</fullName>
    </recommendedName>
</protein>
<evidence type="ECO:0000256" key="8">
    <source>
        <dbReference type="RuleBase" id="RU364060"/>
    </source>
</evidence>
<comment type="similarity">
    <text evidence="2 8">Belongs to the Mediator complex subunit 7 family.</text>
</comment>
<name>A0A5C3EIN7_9BASI</name>
<dbReference type="AlphaFoldDB" id="A0A5C3EIN7"/>
<dbReference type="OrthoDB" id="10253553at2759"/>
<keyword evidence="4 8" id="KW-0805">Transcription regulation</keyword>
<keyword evidence="7 8" id="KW-0539">Nucleus</keyword>
<comment type="subunit">
    <text evidence="8">Component of the Mediator complex.</text>
</comment>
<evidence type="ECO:0000256" key="2">
    <source>
        <dbReference type="ARBA" id="ARBA00009994"/>
    </source>
</evidence>
<dbReference type="InterPro" id="IPR044888">
    <property type="entry name" value="Mediatior_Med7_sf"/>
</dbReference>
<evidence type="ECO:0000256" key="5">
    <source>
        <dbReference type="ARBA" id="ARBA00023159"/>
    </source>
</evidence>
<feature type="region of interest" description="Disordered" evidence="9">
    <location>
        <begin position="31"/>
        <end position="64"/>
    </location>
</feature>
<dbReference type="GO" id="GO:0003712">
    <property type="term" value="F:transcription coregulator activity"/>
    <property type="evidence" value="ECO:0007669"/>
    <property type="project" value="InterPro"/>
</dbReference>
<feature type="compositionally biased region" description="Polar residues" evidence="9">
    <location>
        <begin position="53"/>
        <end position="63"/>
    </location>
</feature>
<dbReference type="GO" id="GO:0070847">
    <property type="term" value="C:core mediator complex"/>
    <property type="evidence" value="ECO:0007669"/>
    <property type="project" value="TreeGrafter"/>
</dbReference>
<comment type="function">
    <text evidence="8">Component of the Mediator complex, a coactivator involved in the regulated transcription of nearly all RNA polymerase II-dependent genes. Mediator functions as a bridge to convey information from gene-specific regulatory proteins to the basal RNA polymerase II transcription machinery.</text>
</comment>